<dbReference type="KEGG" id="sted:SPTER_38330"/>
<evidence type="ECO:0000256" key="10">
    <source>
        <dbReference type="SAM" id="MobiDB-lite"/>
    </source>
</evidence>
<proteinExistence type="inferred from homology"/>
<dbReference type="GO" id="GO:0055085">
    <property type="term" value="P:transmembrane transport"/>
    <property type="evidence" value="ECO:0007669"/>
    <property type="project" value="InterPro"/>
</dbReference>
<name>A0A517DYT5_9FIRM</name>
<evidence type="ECO:0000256" key="3">
    <source>
        <dbReference type="ARBA" id="ARBA00022448"/>
    </source>
</evidence>
<comment type="subcellular location">
    <subcellularLocation>
        <location evidence="1">Cell inner membrane</location>
        <topology evidence="1">Single-pass membrane protein</topology>
        <orientation evidence="1">Periplasmic side</orientation>
    </subcellularLocation>
</comment>
<dbReference type="SUPFAM" id="SSF74653">
    <property type="entry name" value="TolA/TonB C-terminal domain"/>
    <property type="match status" value="1"/>
</dbReference>
<sequence>MTQKRWGIALCLSATVHLMLVAGISFFYLRDKPEALAEPLLPIEVELGEYNVEDDPADAPVQAAAPNPRPSRPAPVAISRLAPESAPVFADTAPTAAPKAVKEKMPVQEKAGQAGNGTGSASQSDSGHGHDAQGSSPYGGAGRLPYVIEGPPPPYPEEARLRGWEGTVRVRVLVLEKGTVGDMAIVQSSGYRSVDQSAVSGLRRWRFSPAYQGGRPVPAWVVVPVVFQLE</sequence>
<keyword evidence="6 11" id="KW-0812">Transmembrane</keyword>
<organism evidence="13 14">
    <name type="scientific">Sporomusa termitida</name>
    <dbReference type="NCBI Taxonomy" id="2377"/>
    <lineage>
        <taxon>Bacteria</taxon>
        <taxon>Bacillati</taxon>
        <taxon>Bacillota</taxon>
        <taxon>Negativicutes</taxon>
        <taxon>Selenomonadales</taxon>
        <taxon>Sporomusaceae</taxon>
        <taxon>Sporomusa</taxon>
    </lineage>
</organism>
<keyword evidence="5" id="KW-0997">Cell inner membrane</keyword>
<evidence type="ECO:0000259" key="12">
    <source>
        <dbReference type="PROSITE" id="PS52015"/>
    </source>
</evidence>
<reference evidence="13 14" key="1">
    <citation type="submission" date="2019-02" db="EMBL/GenBank/DDBJ databases">
        <title>Closed genome of Sporomusa termitida DSM 4440.</title>
        <authorList>
            <person name="Poehlein A."/>
            <person name="Daniel R."/>
        </authorList>
    </citation>
    <scope>NUCLEOTIDE SEQUENCE [LARGE SCALE GENOMIC DNA]</scope>
    <source>
        <strain evidence="13 14">DSM 4440</strain>
    </source>
</reference>
<dbReference type="GO" id="GO:0031992">
    <property type="term" value="F:energy transducer activity"/>
    <property type="evidence" value="ECO:0007669"/>
    <property type="project" value="TreeGrafter"/>
</dbReference>
<evidence type="ECO:0000256" key="1">
    <source>
        <dbReference type="ARBA" id="ARBA00004383"/>
    </source>
</evidence>
<evidence type="ECO:0000256" key="7">
    <source>
        <dbReference type="ARBA" id="ARBA00022927"/>
    </source>
</evidence>
<dbReference type="InterPro" id="IPR006260">
    <property type="entry name" value="TonB/TolA_C"/>
</dbReference>
<gene>
    <name evidence="13" type="ORF">SPTER_38330</name>
</gene>
<dbReference type="EMBL" id="CP036259">
    <property type="protein sequence ID" value="QDR82406.1"/>
    <property type="molecule type" value="Genomic_DNA"/>
</dbReference>
<keyword evidence="3" id="KW-0813">Transport</keyword>
<dbReference type="PANTHER" id="PTHR33446:SF11">
    <property type="entry name" value="TONB3"/>
    <property type="match status" value="1"/>
</dbReference>
<keyword evidence="14" id="KW-1185">Reference proteome</keyword>
<evidence type="ECO:0000256" key="11">
    <source>
        <dbReference type="SAM" id="Phobius"/>
    </source>
</evidence>
<keyword evidence="4" id="KW-1003">Cell membrane</keyword>
<dbReference type="RefSeq" id="WP_144351799.1">
    <property type="nucleotide sequence ID" value="NZ_CP036259.1"/>
</dbReference>
<keyword evidence="9 11" id="KW-0472">Membrane</keyword>
<feature type="transmembrane region" description="Helical" evidence="11">
    <location>
        <begin position="6"/>
        <end position="29"/>
    </location>
</feature>
<dbReference type="Gene3D" id="3.30.1150.10">
    <property type="match status" value="1"/>
</dbReference>
<dbReference type="Proteomes" id="UP000320776">
    <property type="component" value="Chromosome"/>
</dbReference>
<evidence type="ECO:0000256" key="2">
    <source>
        <dbReference type="ARBA" id="ARBA00006555"/>
    </source>
</evidence>
<dbReference type="OrthoDB" id="1683332at2"/>
<dbReference type="InterPro" id="IPR037682">
    <property type="entry name" value="TonB_C"/>
</dbReference>
<dbReference type="PANTHER" id="PTHR33446">
    <property type="entry name" value="PROTEIN TONB-RELATED"/>
    <property type="match status" value="1"/>
</dbReference>
<dbReference type="NCBIfam" id="TIGR01352">
    <property type="entry name" value="tonB_Cterm"/>
    <property type="match status" value="1"/>
</dbReference>
<evidence type="ECO:0000313" key="14">
    <source>
        <dbReference type="Proteomes" id="UP000320776"/>
    </source>
</evidence>
<evidence type="ECO:0000256" key="8">
    <source>
        <dbReference type="ARBA" id="ARBA00022989"/>
    </source>
</evidence>
<evidence type="ECO:0000256" key="5">
    <source>
        <dbReference type="ARBA" id="ARBA00022519"/>
    </source>
</evidence>
<dbReference type="InterPro" id="IPR051045">
    <property type="entry name" value="TonB-dependent_transducer"/>
</dbReference>
<dbReference type="AlphaFoldDB" id="A0A517DYT5"/>
<keyword evidence="7" id="KW-0653">Protein transport</keyword>
<evidence type="ECO:0000256" key="6">
    <source>
        <dbReference type="ARBA" id="ARBA00022692"/>
    </source>
</evidence>
<protein>
    <recommendedName>
        <fullName evidence="12">TonB C-terminal domain-containing protein</fullName>
    </recommendedName>
</protein>
<keyword evidence="8 11" id="KW-1133">Transmembrane helix</keyword>
<dbReference type="Pfam" id="PF03544">
    <property type="entry name" value="TonB_C"/>
    <property type="match status" value="1"/>
</dbReference>
<accession>A0A517DYT5</accession>
<feature type="region of interest" description="Disordered" evidence="10">
    <location>
        <begin position="87"/>
        <end position="144"/>
    </location>
</feature>
<feature type="domain" description="TonB C-terminal" evidence="12">
    <location>
        <begin position="140"/>
        <end position="230"/>
    </location>
</feature>
<evidence type="ECO:0000313" key="13">
    <source>
        <dbReference type="EMBL" id="QDR82406.1"/>
    </source>
</evidence>
<comment type="similarity">
    <text evidence="2">Belongs to the TonB family.</text>
</comment>
<evidence type="ECO:0000256" key="9">
    <source>
        <dbReference type="ARBA" id="ARBA00023136"/>
    </source>
</evidence>
<dbReference type="GO" id="GO:0098797">
    <property type="term" value="C:plasma membrane protein complex"/>
    <property type="evidence" value="ECO:0007669"/>
    <property type="project" value="TreeGrafter"/>
</dbReference>
<dbReference type="GO" id="GO:0015031">
    <property type="term" value="P:protein transport"/>
    <property type="evidence" value="ECO:0007669"/>
    <property type="project" value="UniProtKB-KW"/>
</dbReference>
<evidence type="ECO:0000256" key="4">
    <source>
        <dbReference type="ARBA" id="ARBA00022475"/>
    </source>
</evidence>
<dbReference type="PROSITE" id="PS52015">
    <property type="entry name" value="TONB_CTD"/>
    <property type="match status" value="1"/>
</dbReference>